<organism evidence="7 8">
    <name type="scientific">Hebeloma cylindrosporum</name>
    <dbReference type="NCBI Taxonomy" id="76867"/>
    <lineage>
        <taxon>Eukaryota</taxon>
        <taxon>Fungi</taxon>
        <taxon>Dikarya</taxon>
        <taxon>Basidiomycota</taxon>
        <taxon>Agaricomycotina</taxon>
        <taxon>Agaricomycetes</taxon>
        <taxon>Agaricomycetidae</taxon>
        <taxon>Agaricales</taxon>
        <taxon>Agaricineae</taxon>
        <taxon>Hymenogastraceae</taxon>
        <taxon>Hebeloma</taxon>
    </lineage>
</organism>
<dbReference type="InterPro" id="IPR002293">
    <property type="entry name" value="AA/rel_permease1"/>
</dbReference>
<evidence type="ECO:0008006" key="9">
    <source>
        <dbReference type="Google" id="ProtNLM"/>
    </source>
</evidence>
<evidence type="ECO:0000256" key="4">
    <source>
        <dbReference type="ARBA" id="ARBA00023136"/>
    </source>
</evidence>
<feature type="transmembrane region" description="Helical" evidence="6">
    <location>
        <begin position="415"/>
        <end position="440"/>
    </location>
</feature>
<proteinExistence type="predicted"/>
<dbReference type="GO" id="GO:0005886">
    <property type="term" value="C:plasma membrane"/>
    <property type="evidence" value="ECO:0007669"/>
    <property type="project" value="TreeGrafter"/>
</dbReference>
<evidence type="ECO:0000256" key="6">
    <source>
        <dbReference type="SAM" id="Phobius"/>
    </source>
</evidence>
<feature type="transmembrane region" description="Helical" evidence="6">
    <location>
        <begin position="493"/>
        <end position="512"/>
    </location>
</feature>
<name>A0A0C3BXN4_HEBCY</name>
<reference evidence="7 8" key="1">
    <citation type="submission" date="2014-04" db="EMBL/GenBank/DDBJ databases">
        <authorList>
            <consortium name="DOE Joint Genome Institute"/>
            <person name="Kuo A."/>
            <person name="Gay G."/>
            <person name="Dore J."/>
            <person name="Kohler A."/>
            <person name="Nagy L.G."/>
            <person name="Floudas D."/>
            <person name="Copeland A."/>
            <person name="Barry K.W."/>
            <person name="Cichocki N."/>
            <person name="Veneault-Fourrey C."/>
            <person name="LaButti K."/>
            <person name="Lindquist E.A."/>
            <person name="Lipzen A."/>
            <person name="Lundell T."/>
            <person name="Morin E."/>
            <person name="Murat C."/>
            <person name="Sun H."/>
            <person name="Tunlid A."/>
            <person name="Henrissat B."/>
            <person name="Grigoriev I.V."/>
            <person name="Hibbett D.S."/>
            <person name="Martin F."/>
            <person name="Nordberg H.P."/>
            <person name="Cantor M.N."/>
            <person name="Hua S.X."/>
        </authorList>
    </citation>
    <scope>NUCLEOTIDE SEQUENCE [LARGE SCALE GENOMIC DNA]</scope>
    <source>
        <strain evidence="8">h7</strain>
    </source>
</reference>
<evidence type="ECO:0000313" key="7">
    <source>
        <dbReference type="EMBL" id="KIM41360.1"/>
    </source>
</evidence>
<feature type="transmembrane region" description="Helical" evidence="6">
    <location>
        <begin position="334"/>
        <end position="355"/>
    </location>
</feature>
<dbReference type="STRING" id="686832.A0A0C3BXN4"/>
<evidence type="ECO:0000313" key="8">
    <source>
        <dbReference type="Proteomes" id="UP000053424"/>
    </source>
</evidence>
<dbReference type="PANTHER" id="PTHR43243">
    <property type="entry name" value="INNER MEMBRANE TRANSPORTER YGJI-RELATED"/>
    <property type="match status" value="1"/>
</dbReference>
<feature type="region of interest" description="Disordered" evidence="5">
    <location>
        <begin position="1"/>
        <end position="68"/>
    </location>
</feature>
<evidence type="ECO:0000256" key="1">
    <source>
        <dbReference type="ARBA" id="ARBA00004141"/>
    </source>
</evidence>
<feature type="transmembrane region" description="Helical" evidence="6">
    <location>
        <begin position="282"/>
        <end position="304"/>
    </location>
</feature>
<evidence type="ECO:0000256" key="3">
    <source>
        <dbReference type="ARBA" id="ARBA00022989"/>
    </source>
</evidence>
<keyword evidence="3 6" id="KW-1133">Transmembrane helix</keyword>
<feature type="compositionally biased region" description="Polar residues" evidence="5">
    <location>
        <begin position="1"/>
        <end position="34"/>
    </location>
</feature>
<evidence type="ECO:0000256" key="2">
    <source>
        <dbReference type="ARBA" id="ARBA00022692"/>
    </source>
</evidence>
<comment type="subcellular location">
    <subcellularLocation>
        <location evidence="1">Membrane</location>
        <topology evidence="1">Multi-pass membrane protein</topology>
    </subcellularLocation>
</comment>
<keyword evidence="8" id="KW-1185">Reference proteome</keyword>
<feature type="transmembrane region" description="Helical" evidence="6">
    <location>
        <begin position="218"/>
        <end position="245"/>
    </location>
</feature>
<dbReference type="Proteomes" id="UP000053424">
    <property type="component" value="Unassembled WGS sequence"/>
</dbReference>
<feature type="transmembrane region" description="Helical" evidence="6">
    <location>
        <begin position="551"/>
        <end position="567"/>
    </location>
</feature>
<evidence type="ECO:0000256" key="5">
    <source>
        <dbReference type="SAM" id="MobiDB-lite"/>
    </source>
</evidence>
<feature type="transmembrane region" description="Helical" evidence="6">
    <location>
        <begin position="524"/>
        <end position="545"/>
    </location>
</feature>
<feature type="transmembrane region" description="Helical" evidence="6">
    <location>
        <begin position="257"/>
        <end position="275"/>
    </location>
</feature>
<dbReference type="OrthoDB" id="1718410at2759"/>
<dbReference type="Pfam" id="PF13520">
    <property type="entry name" value="AA_permease_2"/>
    <property type="match status" value="1"/>
</dbReference>
<accession>A0A0C3BXN4</accession>
<dbReference type="PANTHER" id="PTHR43243:SF20">
    <property type="entry name" value="CATIONIC AMINO ACID TRANSPORTER 3"/>
    <property type="match status" value="1"/>
</dbReference>
<keyword evidence="4 6" id="KW-0472">Membrane</keyword>
<dbReference type="EMBL" id="KN831780">
    <property type="protein sequence ID" value="KIM41360.1"/>
    <property type="molecule type" value="Genomic_DNA"/>
</dbReference>
<feature type="transmembrane region" description="Helical" evidence="6">
    <location>
        <begin position="168"/>
        <end position="189"/>
    </location>
</feature>
<protein>
    <recommendedName>
        <fullName evidence="9">Amino acid permease/ SLC12A domain-containing protein</fullName>
    </recommendedName>
</protein>
<dbReference type="GO" id="GO:0015171">
    <property type="term" value="F:amino acid transmembrane transporter activity"/>
    <property type="evidence" value="ECO:0007669"/>
    <property type="project" value="TreeGrafter"/>
</dbReference>
<dbReference type="Gene3D" id="1.20.1740.10">
    <property type="entry name" value="Amino acid/polyamine transporter I"/>
    <property type="match status" value="1"/>
</dbReference>
<reference evidence="8" key="2">
    <citation type="submission" date="2015-01" db="EMBL/GenBank/DDBJ databases">
        <title>Evolutionary Origins and Diversification of the Mycorrhizal Mutualists.</title>
        <authorList>
            <consortium name="DOE Joint Genome Institute"/>
            <consortium name="Mycorrhizal Genomics Consortium"/>
            <person name="Kohler A."/>
            <person name="Kuo A."/>
            <person name="Nagy L.G."/>
            <person name="Floudas D."/>
            <person name="Copeland A."/>
            <person name="Barry K.W."/>
            <person name="Cichocki N."/>
            <person name="Veneault-Fourrey C."/>
            <person name="LaButti K."/>
            <person name="Lindquist E.A."/>
            <person name="Lipzen A."/>
            <person name="Lundell T."/>
            <person name="Morin E."/>
            <person name="Murat C."/>
            <person name="Riley R."/>
            <person name="Ohm R."/>
            <person name="Sun H."/>
            <person name="Tunlid A."/>
            <person name="Henrissat B."/>
            <person name="Grigoriev I.V."/>
            <person name="Hibbett D.S."/>
            <person name="Martin F."/>
        </authorList>
    </citation>
    <scope>NUCLEOTIDE SEQUENCE [LARGE SCALE GENOMIC DNA]</scope>
    <source>
        <strain evidence="8">h7</strain>
    </source>
</reference>
<gene>
    <name evidence="7" type="ORF">M413DRAFT_147283</name>
</gene>
<dbReference type="HOGENOM" id="CLU_012451_0_0_1"/>
<feature type="transmembrane region" description="Helical" evidence="6">
    <location>
        <begin position="375"/>
        <end position="395"/>
    </location>
</feature>
<dbReference type="AlphaFoldDB" id="A0A0C3BXN4"/>
<keyword evidence="2 6" id="KW-0812">Transmembrane</keyword>
<sequence length="739" mass="80317">MSSSLTEGLDCSTSSSHSLKANDGTNATNASSGTWIAIEPPKVDPNPTLKARPTPHDSERGAHNNLPPSFRDSQFAIILRRQRLRPADNSGLKNSNAYPSRFINLTNSFEFAGWGSVTRLKLRSDDHDAGVARIESTKKSQVLGQFTASALAGNAVLGSVFYALPAVVAVGGIYSPISLLIATLVLFIWRPIMEELASALPISGAPYTYILNVSTKTFALAGAALLLLDFASTSIVSAATAATYLAGEVPALPFPTWVGAVIVLVLFTIVSLMGVRESARIALAVLSFHVASMATLIVVSSIHWGQTGVGQLKANWEHGRATTGTSASSVARQIYYGICLGMLGLTGFECTPSYISRIKPGKFPLVLRNLHIPAIILNSTIMLLLLAVVPLDVILSGANVLSVLAHTSGGRWLRTWIVVDAIIVLCGGVLTGILSACELLEQLSLHRVIPKVFLLLLPKTGSPYVSVLSFVAFSGMLYATASDSLTVISEMFSLVWLTVMSLFPISLLLLKFNRGRLPRASKTSLLVVVAALLVAPVILAGNIAFNPKTTGYFAAYFIGIVILFSATQNKVHLLRWVYWIYDQYPSMHHWKATKAWGEKLISFMRNLRRQPVCILVKTDEVRITIYFHVRAIHGLKINNMFHMILYVRKNEETSYLKIIHFCEEEKGVPSELEANAKILDEAFPEVTIDLILVHGPFEPANVAALSHHLNIPQSLMFMSCPGPNLPFSVAEFGTRVISL</sequence>
<feature type="transmembrane region" description="Helical" evidence="6">
    <location>
        <begin position="461"/>
        <end position="481"/>
    </location>
</feature>